<gene>
    <name evidence="1" type="ORF">M8044_000343</name>
</gene>
<dbReference type="Gene3D" id="3.40.50.1000">
    <property type="entry name" value="HAD superfamily/HAD-like"/>
    <property type="match status" value="1"/>
</dbReference>
<dbReference type="InterPro" id="IPR023214">
    <property type="entry name" value="HAD_sf"/>
</dbReference>
<dbReference type="InterPro" id="IPR006379">
    <property type="entry name" value="HAD-SF_hydro_IIB"/>
</dbReference>
<keyword evidence="2" id="KW-1185">Reference proteome</keyword>
<dbReference type="PANTHER" id="PTHR10000:SF25">
    <property type="entry name" value="PHOSPHATASE YKRA-RELATED"/>
    <property type="match status" value="1"/>
</dbReference>
<name>A0ABT5LA60_9MOLU</name>
<accession>A0ABT5LA60</accession>
<dbReference type="Gene3D" id="3.30.1240.10">
    <property type="match status" value="1"/>
</dbReference>
<dbReference type="PANTHER" id="PTHR10000">
    <property type="entry name" value="PHOSPHOSERINE PHOSPHATASE"/>
    <property type="match status" value="1"/>
</dbReference>
<dbReference type="InterPro" id="IPR036412">
    <property type="entry name" value="HAD-like_sf"/>
</dbReference>
<dbReference type="Proteomes" id="UP001221763">
    <property type="component" value="Unassembled WGS sequence"/>
</dbReference>
<sequence>MSQTKKLILKLSQNPNVVLGIATGRNYANLDVIQELLPCFKYLVLVNGALVLEDNKVIDEHPIPVNYIDNVVKQIKLYSGFKILASGVSMNGSAFFSNDDSKQLEIIKHWTKKFDIKIDNQFYLKEKIFMLNIFGDDREKIKTFLDKLDYFQGYYWNTHIDLTMKTINKLHGIQKIKPKYNDYELICVGDGCNDKEMLEFADIGIAMGNCEYIDVKKKANLISDHIMENTMYDFFIKNNLV</sequence>
<proteinExistence type="predicted"/>
<dbReference type="SUPFAM" id="SSF56784">
    <property type="entry name" value="HAD-like"/>
    <property type="match status" value="1"/>
</dbReference>
<evidence type="ECO:0000313" key="1">
    <source>
        <dbReference type="EMBL" id="MDC9032121.1"/>
    </source>
</evidence>
<reference evidence="1 2" key="1">
    <citation type="journal article" date="2023" name="Plant">
        <title>Draft Genome Sequence Resource of CBPPT1, a 'Candidatus Phytoplasma trifolii'-Related Strain Associated with Potato Purple Top Disease in the Columbia Basin, U.S.A.</title>
        <authorList>
            <person name="Wei W."/>
            <person name="Shao J."/>
            <person name="Bottner-Parker K.D."/>
            <person name="Zhao Y."/>
        </authorList>
    </citation>
    <scope>NUCLEOTIDE SEQUENCE [LARGE SCALE GENOMIC DNA]</scope>
    <source>
        <strain evidence="1 2">CBPPT1</strain>
    </source>
</reference>
<evidence type="ECO:0000313" key="2">
    <source>
        <dbReference type="Proteomes" id="UP001221763"/>
    </source>
</evidence>
<dbReference type="EMBL" id="JANHJP010000005">
    <property type="protein sequence ID" value="MDC9032121.1"/>
    <property type="molecule type" value="Genomic_DNA"/>
</dbReference>
<organism evidence="1 2">
    <name type="scientific">Columbia Basin potato purple top phytoplasma</name>
    <dbReference type="NCBI Taxonomy" id="307134"/>
    <lineage>
        <taxon>Bacteria</taxon>
        <taxon>Bacillati</taxon>
        <taxon>Mycoplasmatota</taxon>
        <taxon>Mollicutes</taxon>
        <taxon>Acholeplasmatales</taxon>
        <taxon>Acholeplasmataceae</taxon>
        <taxon>Candidatus Phytoplasma</taxon>
        <taxon>16SrVI (Clover proliferation group)</taxon>
    </lineage>
</organism>
<protein>
    <submittedName>
        <fullName evidence="1">Cof-type HAD-IIB family hydrolase</fullName>
    </submittedName>
</protein>
<comment type="caution">
    <text evidence="1">The sequence shown here is derived from an EMBL/GenBank/DDBJ whole genome shotgun (WGS) entry which is preliminary data.</text>
</comment>
<dbReference type="GO" id="GO:0016787">
    <property type="term" value="F:hydrolase activity"/>
    <property type="evidence" value="ECO:0007669"/>
    <property type="project" value="UniProtKB-KW"/>
</dbReference>
<dbReference type="NCBIfam" id="TIGR01484">
    <property type="entry name" value="HAD-SF-IIB"/>
    <property type="match status" value="1"/>
</dbReference>
<keyword evidence="1" id="KW-0378">Hydrolase</keyword>
<dbReference type="Pfam" id="PF08282">
    <property type="entry name" value="Hydrolase_3"/>
    <property type="match status" value="1"/>
</dbReference>